<dbReference type="Gene3D" id="3.30.9.10">
    <property type="entry name" value="D-Amino Acid Oxidase, subunit A, domain 2"/>
    <property type="match status" value="1"/>
</dbReference>
<dbReference type="GO" id="GO:0055130">
    <property type="term" value="P:D-alanine catabolic process"/>
    <property type="evidence" value="ECO:0007669"/>
    <property type="project" value="TreeGrafter"/>
</dbReference>
<dbReference type="GO" id="GO:0005737">
    <property type="term" value="C:cytoplasm"/>
    <property type="evidence" value="ECO:0007669"/>
    <property type="project" value="TreeGrafter"/>
</dbReference>
<comment type="similarity">
    <text evidence="1">Belongs to the DadA oxidoreductase family.</text>
</comment>
<dbReference type="GO" id="GO:0005886">
    <property type="term" value="C:plasma membrane"/>
    <property type="evidence" value="ECO:0007669"/>
    <property type="project" value="TreeGrafter"/>
</dbReference>
<dbReference type="RefSeq" id="WP_184855957.1">
    <property type="nucleotide sequence ID" value="NZ_JACHLK010000002.1"/>
</dbReference>
<evidence type="ECO:0000256" key="2">
    <source>
        <dbReference type="ARBA" id="ARBA00023002"/>
    </source>
</evidence>
<dbReference type="Pfam" id="PF01266">
    <property type="entry name" value="DAO"/>
    <property type="match status" value="1"/>
</dbReference>
<dbReference type="InterPro" id="IPR006076">
    <property type="entry name" value="FAD-dep_OxRdtase"/>
</dbReference>
<keyword evidence="5" id="KW-1185">Reference proteome</keyword>
<proteinExistence type="inferred from homology"/>
<dbReference type="InterPro" id="IPR036188">
    <property type="entry name" value="FAD/NAD-bd_sf"/>
</dbReference>
<dbReference type="GO" id="GO:0008718">
    <property type="term" value="F:D-amino-acid dehydrogenase activity"/>
    <property type="evidence" value="ECO:0007669"/>
    <property type="project" value="TreeGrafter"/>
</dbReference>
<dbReference type="AlphaFoldDB" id="A0A7X0PBD8"/>
<gene>
    <name evidence="4" type="ORF">HNP48_001193</name>
</gene>
<dbReference type="PANTHER" id="PTHR13847">
    <property type="entry name" value="SARCOSINE DEHYDROGENASE-RELATED"/>
    <property type="match status" value="1"/>
</dbReference>
<protein>
    <submittedName>
        <fullName evidence="4">D-amino-acid dehydrogenase</fullName>
        <ecNumber evidence="4">1.4.99.-</ecNumber>
    </submittedName>
</protein>
<name>A0A7X0PBD8_9BURK</name>
<dbReference type="PANTHER" id="PTHR13847:SF280">
    <property type="entry name" value="D-AMINO ACID DEHYDROGENASE"/>
    <property type="match status" value="1"/>
</dbReference>
<dbReference type="Gene3D" id="3.50.50.60">
    <property type="entry name" value="FAD/NAD(P)-binding domain"/>
    <property type="match status" value="2"/>
</dbReference>
<comment type="caution">
    <text evidence="4">The sequence shown here is derived from an EMBL/GenBank/DDBJ whole genome shotgun (WGS) entry which is preliminary data.</text>
</comment>
<evidence type="ECO:0000313" key="4">
    <source>
        <dbReference type="EMBL" id="MBB6558529.1"/>
    </source>
</evidence>
<keyword evidence="2 4" id="KW-0560">Oxidoreductase</keyword>
<feature type="domain" description="FAD dependent oxidoreductase" evidence="3">
    <location>
        <begin position="2"/>
        <end position="397"/>
    </location>
</feature>
<organism evidence="4 5">
    <name type="scientific">Acidovorax soli</name>
    <dbReference type="NCBI Taxonomy" id="592050"/>
    <lineage>
        <taxon>Bacteria</taxon>
        <taxon>Pseudomonadati</taxon>
        <taxon>Pseudomonadota</taxon>
        <taxon>Betaproteobacteria</taxon>
        <taxon>Burkholderiales</taxon>
        <taxon>Comamonadaceae</taxon>
        <taxon>Acidovorax</taxon>
    </lineage>
</organism>
<evidence type="ECO:0000259" key="3">
    <source>
        <dbReference type="Pfam" id="PF01266"/>
    </source>
</evidence>
<dbReference type="EMBL" id="JACHLK010000002">
    <property type="protein sequence ID" value="MBB6558529.1"/>
    <property type="molecule type" value="Genomic_DNA"/>
</dbReference>
<evidence type="ECO:0000313" key="5">
    <source>
        <dbReference type="Proteomes" id="UP000575083"/>
    </source>
</evidence>
<accession>A0A7X0PBD8</accession>
<dbReference type="SUPFAM" id="SSF51905">
    <property type="entry name" value="FAD/NAD(P)-binding domain"/>
    <property type="match status" value="1"/>
</dbReference>
<sequence length="416" mass="44104">MRVAVIGAGVVGTTTALQLATRGHEVTVLEAANAPAQGASFANAGLISPGHSFSWASPGVLHALGGVVAGTDDAMGIARWSDPALWPWGLRFLRECTAARWRRNSAASVALSAYSRTLQVNQREVAAADYGHAAAGIVYLLAPGQASDAQELALLDLAREPYEALDSAGIVRAEPLLAPAVQRFGAGILCRTDATGNARTFTERAAQSAQALGAQFHFGQQVQGLQMKNSRVTGIRTAQTFWACDAVVMAGGLGAATLSRPLGYRLPIYPVTGYSVTYAHDDTLGLQPRMGAVSLQHKIAWASFGKAVRFTGFADIGIPRSQALVRRRRAALERFAASIYAPATTLQPRHWTGQRPMTPDGLPILGRSSRHANLFFNCGHGAMGWTMASGSAQLVCDQLDGLPPAIDLAPYRCDRF</sequence>
<evidence type="ECO:0000256" key="1">
    <source>
        <dbReference type="ARBA" id="ARBA00009410"/>
    </source>
</evidence>
<dbReference type="EC" id="1.4.99.-" evidence="4"/>
<reference evidence="4 5" key="1">
    <citation type="submission" date="2020-08" db="EMBL/GenBank/DDBJ databases">
        <title>Functional genomics of gut bacteria from endangered species of beetles.</title>
        <authorList>
            <person name="Carlos-Shanley C."/>
        </authorList>
    </citation>
    <scope>NUCLEOTIDE SEQUENCE [LARGE SCALE GENOMIC DNA]</scope>
    <source>
        <strain evidence="4 5">S00198</strain>
    </source>
</reference>
<dbReference type="Proteomes" id="UP000575083">
    <property type="component" value="Unassembled WGS sequence"/>
</dbReference>